<dbReference type="RefSeq" id="WP_379894909.1">
    <property type="nucleotide sequence ID" value="NZ_CBCSCT010000039.1"/>
</dbReference>
<dbReference type="Gene3D" id="6.10.340.10">
    <property type="match status" value="1"/>
</dbReference>
<evidence type="ECO:0000256" key="11">
    <source>
        <dbReference type="ARBA" id="ARBA00023136"/>
    </source>
</evidence>
<feature type="domain" description="Histidine kinase" evidence="14">
    <location>
        <begin position="488"/>
        <end position="584"/>
    </location>
</feature>
<dbReference type="InterPro" id="IPR050640">
    <property type="entry name" value="Bact_2-comp_sensor_kinase"/>
</dbReference>
<keyword evidence="9" id="KW-0067">ATP-binding</keyword>
<dbReference type="Pfam" id="PF06580">
    <property type="entry name" value="His_kinase"/>
    <property type="match status" value="1"/>
</dbReference>
<evidence type="ECO:0000313" key="17">
    <source>
        <dbReference type="Proteomes" id="UP001596250"/>
    </source>
</evidence>
<dbReference type="PROSITE" id="PS50885">
    <property type="entry name" value="HAMP"/>
    <property type="match status" value="1"/>
</dbReference>
<dbReference type="PANTHER" id="PTHR34220:SF7">
    <property type="entry name" value="SENSOR HISTIDINE KINASE YPDA"/>
    <property type="match status" value="1"/>
</dbReference>
<evidence type="ECO:0000256" key="9">
    <source>
        <dbReference type="ARBA" id="ARBA00022840"/>
    </source>
</evidence>
<evidence type="ECO:0000259" key="14">
    <source>
        <dbReference type="PROSITE" id="PS50109"/>
    </source>
</evidence>
<evidence type="ECO:0000256" key="4">
    <source>
        <dbReference type="ARBA" id="ARBA00022475"/>
    </source>
</evidence>
<accession>A0ABW1IR17</accession>
<evidence type="ECO:0000256" key="8">
    <source>
        <dbReference type="ARBA" id="ARBA00022777"/>
    </source>
</evidence>
<reference evidence="17" key="1">
    <citation type="journal article" date="2019" name="Int. J. Syst. Evol. Microbiol.">
        <title>The Global Catalogue of Microorganisms (GCM) 10K type strain sequencing project: providing services to taxonomists for standard genome sequencing and annotation.</title>
        <authorList>
            <consortium name="The Broad Institute Genomics Platform"/>
            <consortium name="The Broad Institute Genome Sequencing Center for Infectious Disease"/>
            <person name="Wu L."/>
            <person name="Ma J."/>
        </authorList>
    </citation>
    <scope>NUCLEOTIDE SEQUENCE [LARGE SCALE GENOMIC DNA]</scope>
    <source>
        <strain evidence="17">CCM 8749</strain>
    </source>
</reference>
<comment type="caution">
    <text evidence="16">The sequence shown here is derived from an EMBL/GenBank/DDBJ whole genome shotgun (WGS) entry which is preliminary data.</text>
</comment>
<evidence type="ECO:0000256" key="10">
    <source>
        <dbReference type="ARBA" id="ARBA00023012"/>
    </source>
</evidence>
<keyword evidence="6 16" id="KW-0808">Transferase</keyword>
<keyword evidence="5" id="KW-0597">Phosphoprotein</keyword>
<dbReference type="PANTHER" id="PTHR34220">
    <property type="entry name" value="SENSOR HISTIDINE KINASE YPDA"/>
    <property type="match status" value="1"/>
</dbReference>
<keyword evidence="8 16" id="KW-0418">Kinase</keyword>
<keyword evidence="12" id="KW-0175">Coiled coil</keyword>
<evidence type="ECO:0000256" key="7">
    <source>
        <dbReference type="ARBA" id="ARBA00022741"/>
    </source>
</evidence>
<comment type="subcellular location">
    <subcellularLocation>
        <location evidence="2">Cell membrane</location>
        <topology evidence="2">Multi-pass membrane protein</topology>
    </subcellularLocation>
</comment>
<dbReference type="Proteomes" id="UP001596250">
    <property type="component" value="Unassembled WGS sequence"/>
</dbReference>
<dbReference type="InterPro" id="IPR005467">
    <property type="entry name" value="His_kinase_dom"/>
</dbReference>
<evidence type="ECO:0000256" key="2">
    <source>
        <dbReference type="ARBA" id="ARBA00004651"/>
    </source>
</evidence>
<evidence type="ECO:0000256" key="5">
    <source>
        <dbReference type="ARBA" id="ARBA00022553"/>
    </source>
</evidence>
<evidence type="ECO:0000313" key="16">
    <source>
        <dbReference type="EMBL" id="MFC5987516.1"/>
    </source>
</evidence>
<keyword evidence="13" id="KW-1133">Transmembrane helix</keyword>
<name>A0ABW1IR17_9BACL</name>
<feature type="domain" description="HAMP" evidence="15">
    <location>
        <begin position="329"/>
        <end position="381"/>
    </location>
</feature>
<feature type="coiled-coil region" evidence="12">
    <location>
        <begin position="369"/>
        <end position="396"/>
    </location>
</feature>
<dbReference type="InterPro" id="IPR036890">
    <property type="entry name" value="HATPase_C_sf"/>
</dbReference>
<dbReference type="SUPFAM" id="SSF55874">
    <property type="entry name" value="ATPase domain of HSP90 chaperone/DNA topoisomerase II/histidine kinase"/>
    <property type="match status" value="1"/>
</dbReference>
<dbReference type="EMBL" id="JBHSQV010000164">
    <property type="protein sequence ID" value="MFC5987516.1"/>
    <property type="molecule type" value="Genomic_DNA"/>
</dbReference>
<evidence type="ECO:0000256" key="3">
    <source>
        <dbReference type="ARBA" id="ARBA00012438"/>
    </source>
</evidence>
<organism evidence="16 17">
    <name type="scientific">Marinicrinis lubricantis</name>
    <dbReference type="NCBI Taxonomy" id="2086470"/>
    <lineage>
        <taxon>Bacteria</taxon>
        <taxon>Bacillati</taxon>
        <taxon>Bacillota</taxon>
        <taxon>Bacilli</taxon>
        <taxon>Bacillales</taxon>
        <taxon>Paenibacillaceae</taxon>
    </lineage>
</organism>
<dbReference type="InterPro" id="IPR003660">
    <property type="entry name" value="HAMP_dom"/>
</dbReference>
<dbReference type="Gene3D" id="3.30.565.10">
    <property type="entry name" value="Histidine kinase-like ATPase, C-terminal domain"/>
    <property type="match status" value="1"/>
</dbReference>
<dbReference type="GO" id="GO:0004673">
    <property type="term" value="F:protein histidine kinase activity"/>
    <property type="evidence" value="ECO:0007669"/>
    <property type="project" value="UniProtKB-EC"/>
</dbReference>
<proteinExistence type="predicted"/>
<keyword evidence="10" id="KW-0902">Two-component regulatory system</keyword>
<evidence type="ECO:0000256" key="12">
    <source>
        <dbReference type="SAM" id="Coils"/>
    </source>
</evidence>
<keyword evidence="7" id="KW-0547">Nucleotide-binding</keyword>
<evidence type="ECO:0000259" key="15">
    <source>
        <dbReference type="PROSITE" id="PS50885"/>
    </source>
</evidence>
<gene>
    <name evidence="16" type="ORF">ACFPXP_14005</name>
</gene>
<evidence type="ECO:0000256" key="6">
    <source>
        <dbReference type="ARBA" id="ARBA00022679"/>
    </source>
</evidence>
<sequence length="591" mass="66832">MQQWWSTLTNRFRFQKIRSRFLAAMILLSMPALFLLGYISFEISKDTLMETNMQTNQDHLRTSSEVADLVFRNAINLNRSIVLNEKITADLRTIKDNPSVDKSQLRSQMTSELQDMININFINSRFVDSVCVLDVQYDAYCLGRSDNTGIYGGEEKAEAIEQSAWYQSAVKSQGRVMFLSHNVLGDSSDTFSTVKLYRDSSNINGDTVGVLIINISKSIFDSFFSGDKTYGGEFIALDTSGSEVDAVYTPKASELKEQLHGSLSSVQHQMKDQGYLTVSYPNETTGWLFVYAVKTGELLKASNQIGSATAIIATGIALVALVVSYFLSGSITKPLLQVKKMMVEWSHGRRHFEETTFEQDEVGAIGETFKRMTAENKELSEKLVHTELREREAELRALQAQIKPHFLYNTLDSIYWMATLQKHKEAAQMALSLSQSFKLSLNKGREMILLSKELEHIHHYMTIQNIRYNNRFQYVEEIEPSLRRMEILKLLLQPLVENAIYHGLEPKVGEGSIFLSGKKEGDFIVFVVEDNGVGIEDLAKVQEGYGLQSVRERIRMFYGPASSLNIDSSVNKGTRVELKLYSKHAGGDFRA</sequence>
<evidence type="ECO:0000256" key="1">
    <source>
        <dbReference type="ARBA" id="ARBA00000085"/>
    </source>
</evidence>
<dbReference type="Pfam" id="PF02518">
    <property type="entry name" value="HATPase_c"/>
    <property type="match status" value="1"/>
</dbReference>
<dbReference type="InterPro" id="IPR003594">
    <property type="entry name" value="HATPase_dom"/>
</dbReference>
<keyword evidence="13" id="KW-0812">Transmembrane</keyword>
<dbReference type="PROSITE" id="PS50109">
    <property type="entry name" value="HIS_KIN"/>
    <property type="match status" value="1"/>
</dbReference>
<comment type="catalytic activity">
    <reaction evidence="1">
        <text>ATP + protein L-histidine = ADP + protein N-phospho-L-histidine.</text>
        <dbReference type="EC" id="2.7.13.3"/>
    </reaction>
</comment>
<keyword evidence="11 13" id="KW-0472">Membrane</keyword>
<protein>
    <recommendedName>
        <fullName evidence="3">histidine kinase</fullName>
        <ecNumber evidence="3">2.7.13.3</ecNumber>
    </recommendedName>
</protein>
<dbReference type="InterPro" id="IPR010559">
    <property type="entry name" value="Sig_transdc_His_kin_internal"/>
</dbReference>
<feature type="transmembrane region" description="Helical" evidence="13">
    <location>
        <begin position="310"/>
        <end position="332"/>
    </location>
</feature>
<feature type="transmembrane region" description="Helical" evidence="13">
    <location>
        <begin position="21"/>
        <end position="41"/>
    </location>
</feature>
<keyword evidence="4" id="KW-1003">Cell membrane</keyword>
<evidence type="ECO:0000256" key="13">
    <source>
        <dbReference type="SAM" id="Phobius"/>
    </source>
</evidence>
<dbReference type="EC" id="2.7.13.3" evidence="3"/>
<keyword evidence="17" id="KW-1185">Reference proteome</keyword>
<dbReference type="SMART" id="SM00387">
    <property type="entry name" value="HATPase_c"/>
    <property type="match status" value="1"/>
</dbReference>